<gene>
    <name evidence="2" type="ORF">LCGC14_2736290</name>
</gene>
<accession>A0A0F8Z5T7</accession>
<dbReference type="EMBL" id="LAZR01049658">
    <property type="protein sequence ID" value="KKK89123.1"/>
    <property type="molecule type" value="Genomic_DNA"/>
</dbReference>
<reference evidence="2" key="1">
    <citation type="journal article" date="2015" name="Nature">
        <title>Complex archaea that bridge the gap between prokaryotes and eukaryotes.</title>
        <authorList>
            <person name="Spang A."/>
            <person name="Saw J.H."/>
            <person name="Jorgensen S.L."/>
            <person name="Zaremba-Niedzwiedzka K."/>
            <person name="Martijn J."/>
            <person name="Lind A.E."/>
            <person name="van Eijk R."/>
            <person name="Schleper C."/>
            <person name="Guy L."/>
            <person name="Ettema T.J."/>
        </authorList>
    </citation>
    <scope>NUCLEOTIDE SEQUENCE</scope>
</reference>
<evidence type="ECO:0000313" key="2">
    <source>
        <dbReference type="EMBL" id="KKK89123.1"/>
    </source>
</evidence>
<feature type="non-terminal residue" evidence="2">
    <location>
        <position position="393"/>
    </location>
</feature>
<sequence length="393" mass="42655">MPHTPTHTQRPVPVRPSEPRTTKPIEPLSPIEQVASFPGEAELQPLTREEFATAAEPVLSERQMLDDLANRVFPQELPALSEIPVRPSEPRPIPSVGFETILNFAIEEPENFINDLQIRGRTEDTELLLEMFGATPEDIDELLGPARPMPAWLTLDFWKEALFRPYVGEDLGAKAYATFIAGMGDVITTTGGAARWLGHEEAGSTLSDIGSLLQQKAAPPTTGEFDMLDLLDPNWWIEKPLRSVPFALSLAPMAIGGYYGGAGVATALGLGKIWSYIIGGFAGGALSRPLESALEAGSSYDDAISRGLSEKEAKAEADEVFRKNMVLAGADAFEIAIALAPTPKWVPSSLIKQGLVRTARIAGKMVIVGLSEGGEEVYQDMVQRHARGEEWKL</sequence>
<comment type="caution">
    <text evidence="2">The sequence shown here is derived from an EMBL/GenBank/DDBJ whole genome shotgun (WGS) entry which is preliminary data.</text>
</comment>
<organism evidence="2">
    <name type="scientific">marine sediment metagenome</name>
    <dbReference type="NCBI Taxonomy" id="412755"/>
    <lineage>
        <taxon>unclassified sequences</taxon>
        <taxon>metagenomes</taxon>
        <taxon>ecological metagenomes</taxon>
    </lineage>
</organism>
<feature type="region of interest" description="Disordered" evidence="1">
    <location>
        <begin position="1"/>
        <end position="33"/>
    </location>
</feature>
<proteinExistence type="predicted"/>
<protein>
    <submittedName>
        <fullName evidence="2">Uncharacterized protein</fullName>
    </submittedName>
</protein>
<name>A0A0F8Z5T7_9ZZZZ</name>
<evidence type="ECO:0000256" key="1">
    <source>
        <dbReference type="SAM" id="MobiDB-lite"/>
    </source>
</evidence>
<dbReference type="AlphaFoldDB" id="A0A0F8Z5T7"/>